<dbReference type="PANTHER" id="PTHR10256">
    <property type="entry name" value="SELENIDE, WATER DIKINASE"/>
    <property type="match status" value="1"/>
</dbReference>
<dbReference type="InterPro" id="IPR016188">
    <property type="entry name" value="PurM-like_N"/>
</dbReference>
<evidence type="ECO:0000256" key="1">
    <source>
        <dbReference type="ARBA" id="ARBA00022741"/>
    </source>
</evidence>
<evidence type="ECO:0000259" key="3">
    <source>
        <dbReference type="Pfam" id="PF00586"/>
    </source>
</evidence>
<dbReference type="OMA" id="DMCVLAD"/>
<dbReference type="eggNOG" id="KOG3939">
    <property type="taxonomic scope" value="Eukaryota"/>
</dbReference>
<dbReference type="Gene3D" id="3.30.1330.10">
    <property type="entry name" value="PurM-like, N-terminal domain"/>
    <property type="match status" value="1"/>
</dbReference>
<dbReference type="Proteomes" id="UP000008983">
    <property type="component" value="Unassembled WGS sequence"/>
</dbReference>
<dbReference type="AlphaFoldDB" id="G0R3A5"/>
<keyword evidence="1" id="KW-0547">Nucleotide-binding</keyword>
<dbReference type="GO" id="GO:0005524">
    <property type="term" value="F:ATP binding"/>
    <property type="evidence" value="ECO:0007669"/>
    <property type="project" value="UniProtKB-KW"/>
</dbReference>
<keyword evidence="5" id="KW-1185">Reference proteome</keyword>
<sequence length="159" mass="17515">MQGRIACCNVLSDLFSMGVTDIDTVLMVLAVSNKMNAQQKEIVTSLMIQGFDECAQQVGAYVLGGQTIINPWPIIGGVGISVVEREEFLMPNNAKVGDMIILTKPLGTQLAVNLKQWYTKDIKDKLEKIQGFISKEQVDQAFLKAEMEMGTLSILPSFQ</sequence>
<dbReference type="OrthoDB" id="409395at2759"/>
<dbReference type="PANTHER" id="PTHR10256:SF0">
    <property type="entry name" value="INACTIVE SELENIDE, WATER DIKINASE-LIKE PROTEIN-RELATED"/>
    <property type="match status" value="1"/>
</dbReference>
<evidence type="ECO:0000313" key="4">
    <source>
        <dbReference type="EMBL" id="EGR28048.1"/>
    </source>
</evidence>
<organism evidence="4 5">
    <name type="scientific">Ichthyophthirius multifiliis</name>
    <name type="common">White spot disease agent</name>
    <name type="synonym">Ich</name>
    <dbReference type="NCBI Taxonomy" id="5932"/>
    <lineage>
        <taxon>Eukaryota</taxon>
        <taxon>Sar</taxon>
        <taxon>Alveolata</taxon>
        <taxon>Ciliophora</taxon>
        <taxon>Intramacronucleata</taxon>
        <taxon>Oligohymenophorea</taxon>
        <taxon>Hymenostomatida</taxon>
        <taxon>Ophryoglenina</taxon>
        <taxon>Ichthyophthirius</taxon>
    </lineage>
</organism>
<feature type="domain" description="PurM-like N-terminal" evidence="3">
    <location>
        <begin position="3"/>
        <end position="80"/>
    </location>
</feature>
<proteinExistence type="predicted"/>
<dbReference type="SUPFAM" id="SSF56042">
    <property type="entry name" value="PurM C-terminal domain-like"/>
    <property type="match status" value="1"/>
</dbReference>
<dbReference type="InterPro" id="IPR036921">
    <property type="entry name" value="PurM-like_N_sf"/>
</dbReference>
<dbReference type="EC" id="2.7.4.16" evidence="4"/>
<dbReference type="RefSeq" id="XP_004027393.1">
    <property type="nucleotide sequence ID" value="XM_004027344.1"/>
</dbReference>
<accession>G0R3A5</accession>
<dbReference type="GO" id="GO:0016260">
    <property type="term" value="P:selenocysteine biosynthetic process"/>
    <property type="evidence" value="ECO:0007669"/>
    <property type="project" value="TreeGrafter"/>
</dbReference>
<dbReference type="InterPro" id="IPR004536">
    <property type="entry name" value="SPS/SelD"/>
</dbReference>
<dbReference type="GeneID" id="14904118"/>
<name>G0R3A5_ICHMU</name>
<reference evidence="4 5" key="1">
    <citation type="submission" date="2011-07" db="EMBL/GenBank/DDBJ databases">
        <authorList>
            <person name="Coyne R."/>
            <person name="Brami D."/>
            <person name="Johnson J."/>
            <person name="Hostetler J."/>
            <person name="Hannick L."/>
            <person name="Clark T."/>
            <person name="Cassidy-Hanley D."/>
            <person name="Inman J."/>
        </authorList>
    </citation>
    <scope>NUCLEOTIDE SEQUENCE [LARGE SCALE GENOMIC DNA]</scope>
    <source>
        <strain evidence="4 5">G5</strain>
    </source>
</reference>
<dbReference type="GO" id="GO:0005737">
    <property type="term" value="C:cytoplasm"/>
    <property type="evidence" value="ECO:0007669"/>
    <property type="project" value="TreeGrafter"/>
</dbReference>
<dbReference type="EMBL" id="GL984296">
    <property type="protein sequence ID" value="EGR28048.1"/>
    <property type="molecule type" value="Genomic_DNA"/>
</dbReference>
<gene>
    <name evidence="4" type="ORF">IMG5_184130</name>
</gene>
<dbReference type="STRING" id="857967.G0R3A5"/>
<keyword evidence="4" id="KW-0808">Transferase</keyword>
<protein>
    <submittedName>
        <fullName evidence="4">Selenophosphate synthetase 2, putative</fullName>
        <ecNumber evidence="4">2.7.4.16</ecNumber>
    </submittedName>
</protein>
<dbReference type="InterPro" id="IPR036676">
    <property type="entry name" value="PurM-like_C_sf"/>
</dbReference>
<evidence type="ECO:0000313" key="5">
    <source>
        <dbReference type="Proteomes" id="UP000008983"/>
    </source>
</evidence>
<dbReference type="SUPFAM" id="SSF55326">
    <property type="entry name" value="PurM N-terminal domain-like"/>
    <property type="match status" value="1"/>
</dbReference>
<evidence type="ECO:0000256" key="2">
    <source>
        <dbReference type="ARBA" id="ARBA00022840"/>
    </source>
</evidence>
<keyword evidence="2" id="KW-0067">ATP-binding</keyword>
<dbReference type="InParanoid" id="G0R3A5"/>
<dbReference type="Pfam" id="PF00586">
    <property type="entry name" value="AIRS"/>
    <property type="match status" value="1"/>
</dbReference>
<dbReference type="GO" id="GO:0009030">
    <property type="term" value="F:thiamine-phosphate kinase activity"/>
    <property type="evidence" value="ECO:0007669"/>
    <property type="project" value="UniProtKB-EC"/>
</dbReference>
<dbReference type="GO" id="GO:0004756">
    <property type="term" value="F:selenide, water dikinase activity"/>
    <property type="evidence" value="ECO:0007669"/>
    <property type="project" value="TreeGrafter"/>
</dbReference>
<dbReference type="Gene3D" id="3.90.650.10">
    <property type="entry name" value="PurM-like C-terminal domain"/>
    <property type="match status" value="1"/>
</dbReference>